<gene>
    <name evidence="1" type="ORF">A3F84_06255</name>
</gene>
<protein>
    <submittedName>
        <fullName evidence="1">Uncharacterized protein</fullName>
    </submittedName>
</protein>
<comment type="caution">
    <text evidence="1">The sequence shown here is derived from an EMBL/GenBank/DDBJ whole genome shotgun (WGS) entry which is preliminary data.</text>
</comment>
<sequence>MAWLYQRGNRYYIGYYTPDGKRVRKSVSTSKEVAEMTLKRIEADIEEKGGGGVPEAAVGVVARHLGEPEYREKLSTYPGVRCVENVRELFIRIYDKIGFEVLKSQAEFPHYVLSRQDRIIRAHAVLKSSDLKPPGLDLQKCDTGICWIHDWHDAPVPILDLSGYYDFYG</sequence>
<proteinExistence type="predicted"/>
<dbReference type="EMBL" id="MFKF01000340">
    <property type="protein sequence ID" value="OGG46143.1"/>
    <property type="molecule type" value="Genomic_DNA"/>
</dbReference>
<name>A0A1F6CAC2_HANXR</name>
<accession>A0A1F6CAC2</accession>
<reference evidence="1 2" key="1">
    <citation type="journal article" date="2016" name="Nat. Commun.">
        <title>Thousands of microbial genomes shed light on interconnected biogeochemical processes in an aquifer system.</title>
        <authorList>
            <person name="Anantharaman K."/>
            <person name="Brown C.T."/>
            <person name="Hug L.A."/>
            <person name="Sharon I."/>
            <person name="Castelle C.J."/>
            <person name="Probst A.J."/>
            <person name="Thomas B.C."/>
            <person name="Singh A."/>
            <person name="Wilkins M.J."/>
            <person name="Karaoz U."/>
            <person name="Brodie E.L."/>
            <person name="Williams K.H."/>
            <person name="Hubbard S.S."/>
            <person name="Banfield J.F."/>
        </authorList>
    </citation>
    <scope>NUCLEOTIDE SEQUENCE [LARGE SCALE GENOMIC DNA]</scope>
    <source>
        <strain evidence="2">RIFCSPLOWO2_12_FULL_64_10</strain>
    </source>
</reference>
<organism evidence="1 2">
    <name type="scientific">Handelsmanbacteria sp. (strain RIFCSPLOWO2_12_FULL_64_10)</name>
    <dbReference type="NCBI Taxonomy" id="1817868"/>
    <lineage>
        <taxon>Bacteria</taxon>
        <taxon>Candidatus Handelsmaniibacteriota</taxon>
    </lineage>
</organism>
<evidence type="ECO:0000313" key="2">
    <source>
        <dbReference type="Proteomes" id="UP000178606"/>
    </source>
</evidence>
<evidence type="ECO:0000313" key="1">
    <source>
        <dbReference type="EMBL" id="OGG46143.1"/>
    </source>
</evidence>
<dbReference type="Proteomes" id="UP000178606">
    <property type="component" value="Unassembled WGS sequence"/>
</dbReference>
<dbReference type="AlphaFoldDB" id="A0A1F6CAC2"/>